<keyword evidence="4" id="KW-0472">Membrane</keyword>
<accession>A0A0W8G435</accession>
<gene>
    <name evidence="6" type="ORF">ASZ90_002261</name>
</gene>
<dbReference type="InterPro" id="IPR007452">
    <property type="entry name" value="TamB_C"/>
</dbReference>
<evidence type="ECO:0000256" key="2">
    <source>
        <dbReference type="ARBA" id="ARBA00022692"/>
    </source>
</evidence>
<feature type="domain" description="Translocation and assembly module TamB C-terminal" evidence="5">
    <location>
        <begin position="2"/>
        <end position="209"/>
    </location>
</feature>
<name>A0A0W8G435_9ZZZZ</name>
<dbReference type="EMBL" id="LNQE01000277">
    <property type="protein sequence ID" value="KUG27893.1"/>
    <property type="molecule type" value="Genomic_DNA"/>
</dbReference>
<reference evidence="6" key="1">
    <citation type="journal article" date="2015" name="Proc. Natl. Acad. Sci. U.S.A.">
        <title>Networks of energetic and metabolic interactions define dynamics in microbial communities.</title>
        <authorList>
            <person name="Embree M."/>
            <person name="Liu J.K."/>
            <person name="Al-Bassam M.M."/>
            <person name="Zengler K."/>
        </authorList>
    </citation>
    <scope>NUCLEOTIDE SEQUENCE</scope>
</reference>
<evidence type="ECO:0000256" key="3">
    <source>
        <dbReference type="ARBA" id="ARBA00022989"/>
    </source>
</evidence>
<dbReference type="PANTHER" id="PTHR36985">
    <property type="entry name" value="TRANSLOCATION AND ASSEMBLY MODULE SUBUNIT TAMB"/>
    <property type="match status" value="1"/>
</dbReference>
<evidence type="ECO:0000259" key="5">
    <source>
        <dbReference type="Pfam" id="PF04357"/>
    </source>
</evidence>
<dbReference type="GO" id="GO:0009306">
    <property type="term" value="P:protein secretion"/>
    <property type="evidence" value="ECO:0007669"/>
    <property type="project" value="InterPro"/>
</dbReference>
<dbReference type="AlphaFoldDB" id="A0A0W8G435"/>
<keyword evidence="2" id="KW-0812">Transmembrane</keyword>
<dbReference type="PANTHER" id="PTHR36985:SF1">
    <property type="entry name" value="TRANSLOCATION AND ASSEMBLY MODULE SUBUNIT TAMB"/>
    <property type="match status" value="1"/>
</dbReference>
<proteinExistence type="predicted"/>
<organism evidence="6">
    <name type="scientific">hydrocarbon metagenome</name>
    <dbReference type="NCBI Taxonomy" id="938273"/>
    <lineage>
        <taxon>unclassified sequences</taxon>
        <taxon>metagenomes</taxon>
        <taxon>ecological metagenomes</taxon>
    </lineage>
</organism>
<evidence type="ECO:0000256" key="4">
    <source>
        <dbReference type="ARBA" id="ARBA00023136"/>
    </source>
</evidence>
<evidence type="ECO:0000313" key="6">
    <source>
        <dbReference type="EMBL" id="KUG27893.1"/>
    </source>
</evidence>
<comment type="caution">
    <text evidence="6">The sequence shown here is derived from an EMBL/GenBank/DDBJ whole genome shotgun (WGS) entry which is preliminary data.</text>
</comment>
<comment type="subcellular location">
    <subcellularLocation>
        <location evidence="1">Membrane</location>
        <topology evidence="1">Single-pass membrane protein</topology>
    </subcellularLocation>
</comment>
<dbReference type="GO" id="GO:0005886">
    <property type="term" value="C:plasma membrane"/>
    <property type="evidence" value="ECO:0007669"/>
    <property type="project" value="InterPro"/>
</dbReference>
<dbReference type="GO" id="GO:0097347">
    <property type="term" value="C:TAM protein secretion complex"/>
    <property type="evidence" value="ECO:0007669"/>
    <property type="project" value="TreeGrafter"/>
</dbReference>
<sequence length="209" mass="21496">MRGTAAAPQVTGGVYTLQGGGVEFFGRRLELVTGRVSFGGGTPPDPELDVEASIATSDATCGVLVKGQASAPKITLTSDPPLPRDEILARILFGRSAGTITAFQGLQMAQAGAALMSGGGTSLDLLARTRRLAGLDELDFVPGQGGLESTRLRAAKYLTKGVKVTVDQGASADSGSVSVEVDITPNISLESKVGADSNQGVGVNWKWDY</sequence>
<dbReference type="Pfam" id="PF04357">
    <property type="entry name" value="TamB"/>
    <property type="match status" value="1"/>
</dbReference>
<keyword evidence="3" id="KW-1133">Transmembrane helix</keyword>
<protein>
    <recommendedName>
        <fullName evidence="5">Translocation and assembly module TamB C-terminal domain-containing protein</fullName>
    </recommendedName>
</protein>
<evidence type="ECO:0000256" key="1">
    <source>
        <dbReference type="ARBA" id="ARBA00004167"/>
    </source>
</evidence>